<dbReference type="Pfam" id="PF00078">
    <property type="entry name" value="RVT_1"/>
    <property type="match status" value="1"/>
</dbReference>
<dbReference type="GO" id="GO:0003729">
    <property type="term" value="F:mRNA binding"/>
    <property type="evidence" value="ECO:0007669"/>
    <property type="project" value="TreeGrafter"/>
</dbReference>
<feature type="repeat" description="PPR" evidence="2">
    <location>
        <begin position="2457"/>
        <end position="2491"/>
    </location>
</feature>
<dbReference type="InterPro" id="IPR051114">
    <property type="entry name" value="Mito_RNA_Proc_CCM1"/>
</dbReference>
<keyword evidence="6" id="KW-1185">Reference proteome</keyword>
<gene>
    <name evidence="5" type="ORF">ISN44_As06g013450</name>
</gene>
<feature type="repeat" description="PPR" evidence="2">
    <location>
        <begin position="2211"/>
        <end position="2245"/>
    </location>
</feature>
<evidence type="ECO:0000313" key="6">
    <source>
        <dbReference type="Proteomes" id="UP000694251"/>
    </source>
</evidence>
<evidence type="ECO:0000256" key="1">
    <source>
        <dbReference type="ARBA" id="ARBA00007626"/>
    </source>
</evidence>
<feature type="compositionally biased region" description="Polar residues" evidence="3">
    <location>
        <begin position="221"/>
        <end position="232"/>
    </location>
</feature>
<feature type="repeat" description="PPR" evidence="2">
    <location>
        <begin position="2574"/>
        <end position="2608"/>
    </location>
</feature>
<feature type="repeat" description="PPR" evidence="2">
    <location>
        <begin position="2644"/>
        <end position="2678"/>
    </location>
</feature>
<dbReference type="GO" id="GO:0005739">
    <property type="term" value="C:mitochondrion"/>
    <property type="evidence" value="ECO:0007669"/>
    <property type="project" value="TreeGrafter"/>
</dbReference>
<feature type="repeat" description="PPR" evidence="2">
    <location>
        <begin position="2539"/>
        <end position="2573"/>
    </location>
</feature>
<protein>
    <submittedName>
        <fullName evidence="5">Pentatricopeptide repeat</fullName>
    </submittedName>
</protein>
<dbReference type="PROSITE" id="PS50878">
    <property type="entry name" value="RT_POL"/>
    <property type="match status" value="1"/>
</dbReference>
<dbReference type="GO" id="GO:0006396">
    <property type="term" value="P:RNA processing"/>
    <property type="evidence" value="ECO:0007669"/>
    <property type="project" value="TreeGrafter"/>
</dbReference>
<dbReference type="Pfam" id="PF14392">
    <property type="entry name" value="zf-CCHC_4"/>
    <property type="match status" value="1"/>
</dbReference>
<feature type="repeat" description="PPR" evidence="2">
    <location>
        <begin position="2106"/>
        <end position="2140"/>
    </location>
</feature>
<evidence type="ECO:0000259" key="4">
    <source>
        <dbReference type="PROSITE" id="PS50878"/>
    </source>
</evidence>
<sequence length="2704" mass="304798">MSNRYSRSEKEKWVAGTLKSARRRSPVRIPQCDTSALIAENKLTLIGRVTNPAVQKPKAVAGYMPQLWKLESRVVGRDLGSECFQFRFENEADLQFVLRRGPYHFKNWMLILQQWEPVISDTFPAFITFWVKIHGIPLHFWSDQTIRTIGKELGALSAREVSEGRIRVPINGLEALEMSMPIRLPDGSVKTVELEYEKLEKHCFNCFELSHEKKDCPHPTISRTLGINQLKATQRMESERRRQDDRREDRLLSHPPSGGNRSLSGIRGDRVDRARPRDSTVFTDPRGYRRSSPIRDSRLPPSSRTPSRARREVSGRSRSRSPSFRHYSTGRDSGAFRGRELSRSRHSRSPPQCPPPSVLGEVGEASSIPHSRRPALERISPRILPESSRPTTSRSDSGRLQEVNIQYAEENAQELLREEQLLLPLVEEHRIHTSLRLGPIPPSIQLTAKGAPRKRAAASSSSKAAGKRKAAKPSPKRRVVRSPLQGHWRFGAIKCATNQSHTCFFHGTRGFSNPIKPPSLAIASWNCQGMGSNPTVRRLREIRLTIFPDIMFLMETKNQDAKVLQLVDWMGYGHHFTVPPQGRSGGLALFWKRGINLEILSSSPNLIDAQLKFQNQVLFISFIYGLPQSENRAEFWESISLLGENRISPWLITGDLNDTLDNTEKVGGPARCEGSFIPFRSFVAQNGLWDVKHSGNHFSWRGWRGDLFIKSRLDRSLANCSWFEAFPTGRCVYKRFEGSDHRPLITYLDAAVRKNRGLFRFDRRLRDNEEVRGLVGQAWARHQEDSVHVKINCCRALIIRWTKAQNSNSKRLIKEAQDALEVGLSESSPNKSFIDECTAKLEKLYSAEELFWRQRSRIQWLHSGDRNTAYFHAATRARRAINNVSVIEDEQGNEFHDDDQIASTIASYYQTIFTAGTPSDTLVVEEGLTPKVTALMNSRLTAEPSLQEITEAVFSINPDKAPGPDGFSAGFYQSFWDIIGLDVSLDIKRFFESSFLPRQLNETHICLIPKITSPRRVADYRPIALCTVHYKIIAKVLTKRLQPLLAKLISPNQSAFVPNRAISDNVLITHEILHYLRTSDARVRVSMAVKTDMSKAYDRIEWTFLEAVLCRLGFHDKWTSWIMACVSSVSYSFLVKGSPKGQVLPSRGLRQGDPLSPYLFILCTEVLSGLCQRAQDTGQLPGIKVAKGSPPINHLLFADDTMFFCRSNQKSCNKLMEIISRYGEASGQVINFNKSAITFSNKTSLASKMAAKLTLGIAQEGGVGKYLGLPEHFGQRKKDIFTSIVDRICQRSHSWTTRFLSAAGKQVLLKAVLAAMPLYAISCFKIPLSLCKRIQSILTRFWWDDKPDKRKISWVSWEKLTLPKSEGGLGFREIEQFNDALLGRLSWKILNYPDSLLAQVLLGKYCQDLPFLKVSAPASCSHGWRSILAGREVLKKGVGWTVGDGESIKVWRDPWLSTSTPQIPVGPPTESNRNLKVNALLSPATNDWNVGAIRQHLPHLEANIRWLIPSSRKKKDALVWLPEKTGVYSTKTSYILSKLNSETVDREVFNWKQNVWQLQVPPKLKMFLWKLKRRALPVGGNLVIRGITNDLTCKRCGGLESELHILLLCPYAQRLWEMAPLLRSPRADRIESLAALLSSARVALCLPPSGISHTSIQHWIFWHLWKARNLLVFENRAILEADTLAKALGAARDWQCAQLACKPPPSSSSQTLPLSEVSPPALPRTEVSTTIIPCIEVLSPSFASPQCEAVLCFTDAAWNASSGSCGIGWIFKTLNQRVIHQGSSSRLHTPSALAAEALAVKAALNEALRMDLTSITVYSDSQVLISLLTTETSTNELQGILHDISCLCHSFVSFKFCCISRLANLSADALAKEALFSWIAFNSSKVSRSLSPFSSLLFTKSSFSVAKMDDESLPTTNSTSDHRDFYKEILFGMKKIGFREFLHGYHFRGLVSELRHVHVEEIMDELMSESSDLSVWFFKELRDIYAFRHSSFSTLLVSHVLAGQRRFKELQVILEQLLQEEGSGSASRLCELLSNSFRKWESTGLVWDMLLFLSSRLRMVDDSLYILKKMKDQNLNVSTQSYNSVLYHFRETDKMWDVYKEIKDKNEHTYSTVVDGLCRQQKLEDAVLFLRTSEWKDIGPSVVSFNSIMSGYCKLGFVDMAKSFFCTVLKCGLVPSVYSHNILINGLCLVGSIAEALELASDMNKHGVEPDSVTYNILAKGFHLLGMISGAWEVIRDMLDKGLSPDVITYTILLCGQCQLGNIDMGLVLLKDMLSRGFELNSIIPCSVMLSGLCKTGRIDEALSLFNQMKADGLSPDLVAYSIVIHGLCKLGKFDMALWLYDEMCDKRILPNSRTHGALLLGLCQKGMLLEARSLLDSLISSGETLDIVLYNIVIDGYAKSGCIEEALELFKVVIETGITPSVATFNSLIYGYCKTQNIAEARKILDVIKLYGLAPSVVSYTTLMDAYANCGNTKSIDELRREMKAEGIPPTNVTYSVIFKGLCRGWKHENCNHVLRERIFEKCKQGLRDMESEGIPPDQITYNTIIQYLCRVKHLSGAFVFLEIMKSRNLDASSATYNILIDSLCVYGYIRKADSFIYSLQEQNVSLSKFAYTTLIKAHCVKGDPEMAVKLFHQLLHRGFNVSIRDYSAVINRLCRRHLVNESKFFFCLMLSQGISPDLDICEVMIKSDELLSWTIKWGLLPD</sequence>
<dbReference type="PANTHER" id="PTHR47934">
    <property type="entry name" value="PENTATRICOPEPTIDE REPEAT-CONTAINING PROTEIN PET309, MITOCHONDRIAL"/>
    <property type="match status" value="1"/>
</dbReference>
<dbReference type="Pfam" id="PF13456">
    <property type="entry name" value="RVT_3"/>
    <property type="match status" value="1"/>
</dbReference>
<name>A0A8T2CC49_ARASU</name>
<dbReference type="Pfam" id="PF13041">
    <property type="entry name" value="PPR_2"/>
    <property type="match status" value="7"/>
</dbReference>
<dbReference type="InterPro" id="IPR002885">
    <property type="entry name" value="PPR_rpt"/>
</dbReference>
<dbReference type="PROSITE" id="PS51375">
    <property type="entry name" value="PPR"/>
    <property type="match status" value="15"/>
</dbReference>
<feature type="repeat" description="PPR" evidence="2">
    <location>
        <begin position="2609"/>
        <end position="2643"/>
    </location>
</feature>
<dbReference type="GO" id="GO:0004523">
    <property type="term" value="F:RNA-DNA hybrid ribonuclease activity"/>
    <property type="evidence" value="ECO:0007669"/>
    <property type="project" value="InterPro"/>
</dbReference>
<evidence type="ECO:0000256" key="2">
    <source>
        <dbReference type="PROSITE-ProRule" id="PRU00708"/>
    </source>
</evidence>
<feature type="compositionally biased region" description="Basic and acidic residues" evidence="3">
    <location>
        <begin position="234"/>
        <end position="252"/>
    </location>
</feature>
<dbReference type="CDD" id="cd01650">
    <property type="entry name" value="RT_nLTR_like"/>
    <property type="match status" value="1"/>
</dbReference>
<dbReference type="PANTHER" id="PTHR47934:SF8">
    <property type="entry name" value="PENTACOTRIPEPTIDE-REPEAT REGION OF PRORP DOMAIN-CONTAINING PROTEIN"/>
    <property type="match status" value="1"/>
</dbReference>
<dbReference type="InterPro" id="IPR002156">
    <property type="entry name" value="RNaseH_domain"/>
</dbReference>
<feature type="repeat" description="PPR" evidence="2">
    <location>
        <begin position="2176"/>
        <end position="2210"/>
    </location>
</feature>
<feature type="repeat" description="PPR" evidence="2">
    <location>
        <begin position="2317"/>
        <end position="2351"/>
    </location>
</feature>
<feature type="repeat" description="PPR" evidence="2">
    <location>
        <begin position="2352"/>
        <end position="2386"/>
    </location>
</feature>
<dbReference type="InterPro" id="IPR026960">
    <property type="entry name" value="RVT-Znf"/>
</dbReference>
<dbReference type="InterPro" id="IPR025836">
    <property type="entry name" value="Zn_knuckle_CX2CX4HX4C"/>
</dbReference>
<organism evidence="5 6">
    <name type="scientific">Arabidopsis suecica</name>
    <name type="common">Swedish thale-cress</name>
    <name type="synonym">Cardaminopsis suecica</name>
    <dbReference type="NCBI Taxonomy" id="45249"/>
    <lineage>
        <taxon>Eukaryota</taxon>
        <taxon>Viridiplantae</taxon>
        <taxon>Streptophyta</taxon>
        <taxon>Embryophyta</taxon>
        <taxon>Tracheophyta</taxon>
        <taxon>Spermatophyta</taxon>
        <taxon>Magnoliopsida</taxon>
        <taxon>eudicotyledons</taxon>
        <taxon>Gunneridae</taxon>
        <taxon>Pentapetalae</taxon>
        <taxon>rosids</taxon>
        <taxon>malvids</taxon>
        <taxon>Brassicales</taxon>
        <taxon>Brassicaceae</taxon>
        <taxon>Camelineae</taxon>
        <taxon>Arabidopsis</taxon>
    </lineage>
</organism>
<feature type="region of interest" description="Disordered" evidence="3">
    <location>
        <begin position="439"/>
        <end position="481"/>
    </location>
</feature>
<feature type="compositionally biased region" description="Basic residues" evidence="3">
    <location>
        <begin position="465"/>
        <end position="480"/>
    </location>
</feature>
<feature type="region of interest" description="Disordered" evidence="3">
    <location>
        <begin position="218"/>
        <end position="401"/>
    </location>
</feature>
<dbReference type="EMBL" id="JAEFBJ010000006">
    <property type="protein sequence ID" value="KAG7596925.1"/>
    <property type="molecule type" value="Genomic_DNA"/>
</dbReference>
<feature type="repeat" description="PPR" evidence="2">
    <location>
        <begin position="2387"/>
        <end position="2421"/>
    </location>
</feature>
<dbReference type="NCBIfam" id="TIGR00756">
    <property type="entry name" value="PPR"/>
    <property type="match status" value="12"/>
</dbReference>
<dbReference type="OrthoDB" id="185373at2759"/>
<dbReference type="Pfam" id="PF01535">
    <property type="entry name" value="PPR"/>
    <property type="match status" value="1"/>
</dbReference>
<accession>A0A8T2CC49</accession>
<feature type="repeat" description="PPR" evidence="2">
    <location>
        <begin position="2141"/>
        <end position="2175"/>
    </location>
</feature>
<feature type="repeat" description="PPR" evidence="2">
    <location>
        <begin position="2282"/>
        <end position="2316"/>
    </location>
</feature>
<feature type="repeat" description="PPR" evidence="2">
    <location>
        <begin position="2422"/>
        <end position="2456"/>
    </location>
</feature>
<dbReference type="Pfam" id="PF13966">
    <property type="entry name" value="zf-RVT"/>
    <property type="match status" value="1"/>
</dbReference>
<comment type="caution">
    <text evidence="5">The sequence shown here is derived from an EMBL/GenBank/DDBJ whole genome shotgun (WGS) entry which is preliminary data.</text>
</comment>
<dbReference type="InterPro" id="IPR005135">
    <property type="entry name" value="Endo/exonuclease/phosphatase"/>
</dbReference>
<dbReference type="InterPro" id="IPR000477">
    <property type="entry name" value="RT_dom"/>
</dbReference>
<evidence type="ECO:0000256" key="3">
    <source>
        <dbReference type="SAM" id="MobiDB-lite"/>
    </source>
</evidence>
<proteinExistence type="inferred from homology"/>
<reference evidence="5 6" key="1">
    <citation type="submission" date="2020-12" db="EMBL/GenBank/DDBJ databases">
        <title>Concerted genomic and epigenomic changes stabilize Arabidopsis allopolyploids.</title>
        <authorList>
            <person name="Chen Z."/>
        </authorList>
    </citation>
    <scope>NUCLEOTIDE SEQUENCE [LARGE SCALE GENOMIC DNA]</scope>
    <source>
        <strain evidence="5">As9502</strain>
        <tissue evidence="5">Leaf</tissue>
    </source>
</reference>
<feature type="repeat" description="PPR" evidence="2">
    <location>
        <begin position="2246"/>
        <end position="2280"/>
    </location>
</feature>
<dbReference type="Pfam" id="PF14111">
    <property type="entry name" value="DUF4283"/>
    <property type="match status" value="1"/>
</dbReference>
<dbReference type="InterPro" id="IPR025558">
    <property type="entry name" value="DUF4283"/>
</dbReference>
<dbReference type="Pfam" id="PF03372">
    <property type="entry name" value="Exo_endo_phos"/>
    <property type="match status" value="1"/>
</dbReference>
<dbReference type="Proteomes" id="UP000694251">
    <property type="component" value="Chromosome 6"/>
</dbReference>
<comment type="similarity">
    <text evidence="1">Belongs to the PPR family. P subfamily.</text>
</comment>
<evidence type="ECO:0000313" key="5">
    <source>
        <dbReference type="EMBL" id="KAG7596925.1"/>
    </source>
</evidence>
<feature type="domain" description="Reverse transcriptase" evidence="4">
    <location>
        <begin position="989"/>
        <end position="1259"/>
    </location>
</feature>
<dbReference type="GO" id="GO:0007005">
    <property type="term" value="P:mitochondrion organization"/>
    <property type="evidence" value="ECO:0007669"/>
    <property type="project" value="TreeGrafter"/>
</dbReference>
<feature type="compositionally biased region" description="Basic and acidic residues" evidence="3">
    <location>
        <begin position="267"/>
        <end position="278"/>
    </location>
</feature>